<comment type="caution">
    <text evidence="1">The sequence shown here is derived from an EMBL/GenBank/DDBJ whole genome shotgun (WGS) entry which is preliminary data.</text>
</comment>
<proteinExistence type="predicted"/>
<gene>
    <name evidence="1" type="ORF">F6H94_04240</name>
</gene>
<dbReference type="OrthoDB" id="9923291at2"/>
<dbReference type="RefSeq" id="WP_006588874.1">
    <property type="nucleotide sequence ID" value="NZ_JAKHNV010000006.1"/>
</dbReference>
<organism evidence="1 2">
    <name type="scientific">Lactobacillus jensenii</name>
    <dbReference type="NCBI Taxonomy" id="109790"/>
    <lineage>
        <taxon>Bacteria</taxon>
        <taxon>Bacillati</taxon>
        <taxon>Bacillota</taxon>
        <taxon>Bacilli</taxon>
        <taxon>Lactobacillales</taxon>
        <taxon>Lactobacillaceae</taxon>
        <taxon>Lactobacillus</taxon>
    </lineage>
</organism>
<protein>
    <submittedName>
        <fullName evidence="1">Uncharacterized protein</fullName>
    </submittedName>
</protein>
<dbReference type="EMBL" id="VYWW01000013">
    <property type="protein sequence ID" value="KAA9322970.1"/>
    <property type="molecule type" value="Genomic_DNA"/>
</dbReference>
<name>A0A5N1IHQ8_LACJE</name>
<reference evidence="1 2" key="1">
    <citation type="submission" date="2019-09" db="EMBL/GenBank/DDBJ databases">
        <title>Draft genome sequence assemblies of isolates from the urinary tract.</title>
        <authorList>
            <person name="Mores C.R."/>
            <person name="Putonti C."/>
            <person name="Wolfe A.J."/>
        </authorList>
    </citation>
    <scope>NUCLEOTIDE SEQUENCE [LARGE SCALE GENOMIC DNA]</scope>
    <source>
        <strain evidence="1 2">UMB246</strain>
    </source>
</reference>
<evidence type="ECO:0000313" key="2">
    <source>
        <dbReference type="Proteomes" id="UP000327236"/>
    </source>
</evidence>
<accession>A0A5N1IHQ8</accession>
<sequence length="171" mass="20058">MTKIKISKKDICKIINESDLVFKAIILKNRIFVYQGCLGIEVEFNKAWIMSPKSPELEAVVFEGLIKQYRHKIKFKIPDAEYFRKHNKKEVSKNILKISDGLFDGFWIGYDVRTDDYLLTLEDYSVRVPLDIKYYIVQPITFKGKEDGELRSVIKSTYYRGIIDLNFELGD</sequence>
<dbReference type="AlphaFoldDB" id="A0A5N1IHQ8"/>
<evidence type="ECO:0000313" key="1">
    <source>
        <dbReference type="EMBL" id="KAA9322970.1"/>
    </source>
</evidence>
<dbReference type="Proteomes" id="UP000327236">
    <property type="component" value="Unassembled WGS sequence"/>
</dbReference>